<dbReference type="RefSeq" id="WP_342074937.1">
    <property type="nucleotide sequence ID" value="NZ_CP151764.2"/>
</dbReference>
<geneLocation type="plasmid" evidence="2 3">
    <name>pSS1-5</name>
</geneLocation>
<sequence>MPSLKLSAGAEFPKVDVHFLDGSTRTLSSPGDGFDWQLVVVYRGKHCPMCTSYLKELNALLPEYHAQGIDVVAVSADPEEKARDQMEQVTPKFPVGYDLSIAQMERLGLYVSDPRSPSETDRPFAEPGVFVINADGQLQLIDISNAPFIRPDLKTLLGGIRFIRNPENNYPIRGTRHAA</sequence>
<feature type="domain" description="Thioredoxin" evidence="1">
    <location>
        <begin position="6"/>
        <end position="165"/>
    </location>
</feature>
<dbReference type="SUPFAM" id="SSF52833">
    <property type="entry name" value="Thioredoxin-like"/>
    <property type="match status" value="1"/>
</dbReference>
<name>A0AAN0NKK0_9RHOB</name>
<dbReference type="Gene3D" id="3.40.30.10">
    <property type="entry name" value="Glutaredoxin"/>
    <property type="match status" value="1"/>
</dbReference>
<reference evidence="3" key="1">
    <citation type="submission" date="2024-04" db="EMBL/GenBank/DDBJ databases">
        <title>Phylogenomic analyses of a clade within the roseobacter group suggest taxonomic reassignments of species of the genera Aestuariivita, Citreicella, Loktanella, Nautella, Pelagibaca, Ruegeria, Thalassobius, Thiobacimonas and Tropicibacter, and the proposal o.</title>
        <authorList>
            <person name="Jeon C.O."/>
        </authorList>
    </citation>
    <scope>NUCLEOTIDE SEQUENCE [LARGE SCALE GENOMIC DNA]</scope>
    <source>
        <strain evidence="3">SS1-5</strain>
        <plasmid evidence="3">pSS1-5</plasmid>
    </source>
</reference>
<dbReference type="InterPro" id="IPR013766">
    <property type="entry name" value="Thioredoxin_domain"/>
</dbReference>
<dbReference type="PROSITE" id="PS51352">
    <property type="entry name" value="THIOREDOXIN_2"/>
    <property type="match status" value="1"/>
</dbReference>
<dbReference type="GO" id="GO:0016209">
    <property type="term" value="F:antioxidant activity"/>
    <property type="evidence" value="ECO:0007669"/>
    <property type="project" value="InterPro"/>
</dbReference>
<dbReference type="Proteomes" id="UP001470809">
    <property type="component" value="Plasmid pSS1-5"/>
</dbReference>
<dbReference type="Pfam" id="PF00578">
    <property type="entry name" value="AhpC-TSA"/>
    <property type="match status" value="1"/>
</dbReference>
<gene>
    <name evidence="2" type="ORF">AABB31_00265</name>
</gene>
<proteinExistence type="predicted"/>
<dbReference type="GO" id="GO:0016491">
    <property type="term" value="F:oxidoreductase activity"/>
    <property type="evidence" value="ECO:0007669"/>
    <property type="project" value="InterPro"/>
</dbReference>
<keyword evidence="3" id="KW-1185">Reference proteome</keyword>
<evidence type="ECO:0000313" key="2">
    <source>
        <dbReference type="EMBL" id="WZU65594.1"/>
    </source>
</evidence>
<accession>A0AAN0NKK0</accession>
<dbReference type="AlphaFoldDB" id="A0AAN0NKK0"/>
<protein>
    <submittedName>
        <fullName evidence="2">Peroxiredoxin-like family protein</fullName>
    </submittedName>
</protein>
<dbReference type="InterPro" id="IPR036249">
    <property type="entry name" value="Thioredoxin-like_sf"/>
</dbReference>
<dbReference type="EMBL" id="CP151764">
    <property type="protein sequence ID" value="WZU65594.1"/>
    <property type="molecule type" value="Genomic_DNA"/>
</dbReference>
<dbReference type="CDD" id="cd02970">
    <property type="entry name" value="PRX_like2"/>
    <property type="match status" value="1"/>
</dbReference>
<evidence type="ECO:0000313" key="3">
    <source>
        <dbReference type="Proteomes" id="UP001470809"/>
    </source>
</evidence>
<evidence type="ECO:0000259" key="1">
    <source>
        <dbReference type="PROSITE" id="PS51352"/>
    </source>
</evidence>
<dbReference type="KEGG" id="yrh:AABB31_00265"/>
<reference evidence="2 3" key="2">
    <citation type="submission" date="2024-08" db="EMBL/GenBank/DDBJ databases">
        <title>Phylogenomic analyses of a clade within the roseobacter group suggest taxonomic reassignments of species of the genera Aestuariivita, Citreicella, Loktanella, Nautella, Pelagibaca, Ruegeria, Thalassobius, Thiobacimonas and Tropicibacter, and the proposal o.</title>
        <authorList>
            <person name="Jeon C.O."/>
        </authorList>
    </citation>
    <scope>NUCLEOTIDE SEQUENCE [LARGE SCALE GENOMIC DNA]</scope>
    <source>
        <strain evidence="2 3">SS1-5</strain>
        <plasmid evidence="2 3">pSS1-5</plasmid>
    </source>
</reference>
<keyword evidence="2" id="KW-0614">Plasmid</keyword>
<dbReference type="InterPro" id="IPR000866">
    <property type="entry name" value="AhpC/TSA"/>
</dbReference>
<organism evidence="2 3">
    <name type="scientific">Yoonia rhodophyticola</name>
    <dbReference type="NCBI Taxonomy" id="3137370"/>
    <lineage>
        <taxon>Bacteria</taxon>
        <taxon>Pseudomonadati</taxon>
        <taxon>Pseudomonadota</taxon>
        <taxon>Alphaproteobacteria</taxon>
        <taxon>Rhodobacterales</taxon>
        <taxon>Paracoccaceae</taxon>
        <taxon>Yoonia</taxon>
    </lineage>
</organism>